<organism evidence="2 3">
    <name type="scientific">Papaver atlanticum</name>
    <dbReference type="NCBI Taxonomy" id="357466"/>
    <lineage>
        <taxon>Eukaryota</taxon>
        <taxon>Viridiplantae</taxon>
        <taxon>Streptophyta</taxon>
        <taxon>Embryophyta</taxon>
        <taxon>Tracheophyta</taxon>
        <taxon>Spermatophyta</taxon>
        <taxon>Magnoliopsida</taxon>
        <taxon>Ranunculales</taxon>
        <taxon>Papaveraceae</taxon>
        <taxon>Papaveroideae</taxon>
        <taxon>Papaver</taxon>
    </lineage>
</organism>
<accession>A0AAD4T2V1</accession>
<reference evidence="2" key="1">
    <citation type="submission" date="2022-04" db="EMBL/GenBank/DDBJ databases">
        <title>A functionally conserved STORR gene fusion in Papaver species that diverged 16.8 million years ago.</title>
        <authorList>
            <person name="Catania T."/>
        </authorList>
    </citation>
    <scope>NUCLEOTIDE SEQUENCE</scope>
    <source>
        <strain evidence="2">S-188037</strain>
    </source>
</reference>
<dbReference type="EMBL" id="JAJJMB010006973">
    <property type="protein sequence ID" value="KAI3932975.1"/>
    <property type="molecule type" value="Genomic_DNA"/>
</dbReference>
<keyword evidence="1" id="KW-0812">Transmembrane</keyword>
<keyword evidence="1" id="KW-0472">Membrane</keyword>
<dbReference type="Proteomes" id="UP001202328">
    <property type="component" value="Unassembled WGS sequence"/>
</dbReference>
<name>A0AAD4T2V1_9MAGN</name>
<dbReference type="PANTHER" id="PTHR34291:SF1">
    <property type="entry name" value="HYDROXYPROLINE-RICH GLYCOPROTEIN FAMILY PROTEIN"/>
    <property type="match status" value="1"/>
</dbReference>
<dbReference type="PANTHER" id="PTHR34291">
    <property type="entry name" value="HYDROXYPROLINE-RICH GLYCOPROTEIN FAMILY PROTEIN"/>
    <property type="match status" value="1"/>
</dbReference>
<evidence type="ECO:0000256" key="1">
    <source>
        <dbReference type="SAM" id="Phobius"/>
    </source>
</evidence>
<protein>
    <recommendedName>
        <fullName evidence="4">Hydroxyproline-rich glycoprotein family protein</fullName>
    </recommendedName>
</protein>
<dbReference type="AlphaFoldDB" id="A0AAD4T2V1"/>
<dbReference type="InterPro" id="IPR037699">
    <property type="entry name" value="At5g65660-like"/>
</dbReference>
<gene>
    <name evidence="2" type="ORF">MKW98_029208</name>
</gene>
<proteinExistence type="predicted"/>
<sequence>MEHQDIISSSSHRIDAATVFPLGAALLLVVIFCLSGVLSCYCHWGKLGSASSNADLEANTPNKLTSTYPSLKMDQRESLPVLMPGDNIPRFIAMPCPCQPPHVLKTDAIHIVGIDVKLPVAPTVDGNSHIII</sequence>
<comment type="caution">
    <text evidence="2">The sequence shown here is derived from an EMBL/GenBank/DDBJ whole genome shotgun (WGS) entry which is preliminary data.</text>
</comment>
<keyword evidence="1" id="KW-1133">Transmembrane helix</keyword>
<keyword evidence="3" id="KW-1185">Reference proteome</keyword>
<evidence type="ECO:0000313" key="3">
    <source>
        <dbReference type="Proteomes" id="UP001202328"/>
    </source>
</evidence>
<evidence type="ECO:0000313" key="2">
    <source>
        <dbReference type="EMBL" id="KAI3932975.1"/>
    </source>
</evidence>
<feature type="transmembrane region" description="Helical" evidence="1">
    <location>
        <begin position="20"/>
        <end position="42"/>
    </location>
</feature>
<evidence type="ECO:0008006" key="4">
    <source>
        <dbReference type="Google" id="ProtNLM"/>
    </source>
</evidence>